<protein>
    <submittedName>
        <fullName evidence="1">Uncharacterized protein</fullName>
    </submittedName>
</protein>
<keyword evidence="2" id="KW-1185">Reference proteome</keyword>
<dbReference type="EMBL" id="CP023737">
    <property type="protein sequence ID" value="ATQ66906.1"/>
    <property type="molecule type" value="Genomic_DNA"/>
</dbReference>
<dbReference type="KEGG" id="mtw:CQW49_02580"/>
<evidence type="ECO:0000313" key="1">
    <source>
        <dbReference type="EMBL" id="ATQ66906.1"/>
    </source>
</evidence>
<proteinExistence type="predicted"/>
<gene>
    <name evidence="1" type="ORF">CQW49_02580</name>
</gene>
<dbReference type="RefSeq" id="WP_003609677.1">
    <property type="nucleotide sequence ID" value="NZ_ADVE02000001.1"/>
</dbReference>
<dbReference type="AlphaFoldDB" id="A0A2D2CW65"/>
<accession>A0A2D2CW65</accession>
<evidence type="ECO:0000313" key="2">
    <source>
        <dbReference type="Proteomes" id="UP000230709"/>
    </source>
</evidence>
<sequence length="131" mass="14334">MAEKDASPSSRSPRLWQHYGPSELIRAAFLAGRGSSAPEIAESLGGGRTARHIYELVRRHGLSLVPKKRNQIAFPLVVSTETMARIESAAEKHGTDPETLAARLLEEMASDGRAFRERVQRVAGERAEAAE</sequence>
<dbReference type="Proteomes" id="UP000230709">
    <property type="component" value="Chromosome"/>
</dbReference>
<reference evidence="2" key="1">
    <citation type="submission" date="2017-10" db="EMBL/GenBank/DDBJ databases">
        <title>Completed PacBio SMRT sequence of Methylosinus trichosporium OB3b reveals presence of a third large plasmid.</title>
        <authorList>
            <person name="Charles T.C."/>
            <person name="Lynch M.D.J."/>
            <person name="Heil J.R."/>
            <person name="Cheng J."/>
        </authorList>
    </citation>
    <scope>NUCLEOTIDE SEQUENCE [LARGE SCALE GENOMIC DNA]</scope>
    <source>
        <strain evidence="2">OB3b</strain>
    </source>
</reference>
<name>A0A2D2CW65_METT3</name>
<organism evidence="1 2">
    <name type="scientific">Methylosinus trichosporium (strain ATCC 35070 / NCIMB 11131 / UNIQEM 75 / OB3b)</name>
    <dbReference type="NCBI Taxonomy" id="595536"/>
    <lineage>
        <taxon>Bacteria</taxon>
        <taxon>Pseudomonadati</taxon>
        <taxon>Pseudomonadota</taxon>
        <taxon>Alphaproteobacteria</taxon>
        <taxon>Hyphomicrobiales</taxon>
        <taxon>Methylocystaceae</taxon>
        <taxon>Methylosinus</taxon>
    </lineage>
</organism>